<dbReference type="PROSITE" id="PS50932">
    <property type="entry name" value="HTH_LACI_2"/>
    <property type="match status" value="1"/>
</dbReference>
<dbReference type="RefSeq" id="WP_013168299.1">
    <property type="nucleotide sequence ID" value="NC_014217.1"/>
</dbReference>
<dbReference type="EMBL" id="CP002026">
    <property type="protein sequence ID" value="ADH90798.1"/>
    <property type="molecule type" value="Genomic_DNA"/>
</dbReference>
<evidence type="ECO:0000256" key="1">
    <source>
        <dbReference type="ARBA" id="ARBA00023015"/>
    </source>
</evidence>
<dbReference type="InterPro" id="IPR028082">
    <property type="entry name" value="Peripla_BP_I"/>
</dbReference>
<keyword evidence="3" id="KW-0804">Transcription</keyword>
<dbReference type="Gene3D" id="1.10.260.40">
    <property type="entry name" value="lambda repressor-like DNA-binding domains"/>
    <property type="match status" value="1"/>
</dbReference>
<evidence type="ECO:0000313" key="6">
    <source>
        <dbReference type="Proteomes" id="UP000006633"/>
    </source>
</evidence>
<protein>
    <submittedName>
        <fullName evidence="5">Transcriptional regulator, LacI family</fullName>
    </submittedName>
</protein>
<dbReference type="PANTHER" id="PTHR30146:SF138">
    <property type="entry name" value="TRANSCRIPTIONAL REGULATORY PROTEIN"/>
    <property type="match status" value="1"/>
</dbReference>
<sequence length="360" mass="39188">MKKPRPPSATVTIKHVAQHAGVSLGTVSRVLNNAANVDPSLRQRVAQAIVELGYEPNPVAQSLRSRQSRVIGVLLPDIQNPLTAAAVTGLEPVLARAGYTLFLANSHSDRARESDVLEQFKRRRVDGVIVMVGDDNDEATRAQLRDFSVPLVMLERVIDLDVDCVLTNQYEGTYRATRYLLGLGHRRICLITVPTITHSGRERLRGFEAAFTDLGIEVPRDLVHSEGRAHPYGRDAAYSSLIGRAPATAIVVSGGHLAGVMEAVRLLNLSIPQHLSLVTLGDTELAQLIEPPITAIRYDWPATGRCAAELLLEHLAEGRDAARPPSRQRIIVTHEFIIRGSCAPLGGTIPRSEHAVPARS</sequence>
<evidence type="ECO:0000259" key="4">
    <source>
        <dbReference type="PROSITE" id="PS50932"/>
    </source>
</evidence>
<dbReference type="AlphaFoldDB" id="D7AA11"/>
<accession>D7AA11</accession>
<evidence type="ECO:0000256" key="2">
    <source>
        <dbReference type="ARBA" id="ARBA00023125"/>
    </source>
</evidence>
<proteinExistence type="predicted"/>
<evidence type="ECO:0000256" key="3">
    <source>
        <dbReference type="ARBA" id="ARBA00023163"/>
    </source>
</evidence>
<organism evidence="5 6">
    <name type="scientific">Ancylobacter novellus (strain ATCC 8093 / DSM 506 / JCM 20403 / CCM 1077 / IAM 12100 / NBRC 12443 / NCIMB 10456)</name>
    <name type="common">Starkeya novella</name>
    <dbReference type="NCBI Taxonomy" id="639283"/>
    <lineage>
        <taxon>Bacteria</taxon>
        <taxon>Pseudomonadati</taxon>
        <taxon>Pseudomonadota</taxon>
        <taxon>Alphaproteobacteria</taxon>
        <taxon>Hyphomicrobiales</taxon>
        <taxon>Xanthobacteraceae</taxon>
        <taxon>Ancylobacter</taxon>
    </lineage>
</organism>
<dbReference type="SUPFAM" id="SSF53822">
    <property type="entry name" value="Periplasmic binding protein-like I"/>
    <property type="match status" value="1"/>
</dbReference>
<keyword evidence="2" id="KW-0238">DNA-binding</keyword>
<gene>
    <name evidence="5" type="ordered locus">Snov_3524</name>
</gene>
<keyword evidence="1" id="KW-0805">Transcription regulation</keyword>
<dbReference type="InterPro" id="IPR046335">
    <property type="entry name" value="LacI/GalR-like_sensor"/>
</dbReference>
<dbReference type="PANTHER" id="PTHR30146">
    <property type="entry name" value="LACI-RELATED TRANSCRIPTIONAL REPRESSOR"/>
    <property type="match status" value="1"/>
</dbReference>
<dbReference type="GO" id="GO:0000976">
    <property type="term" value="F:transcription cis-regulatory region binding"/>
    <property type="evidence" value="ECO:0007669"/>
    <property type="project" value="TreeGrafter"/>
</dbReference>
<dbReference type="InterPro" id="IPR000843">
    <property type="entry name" value="HTH_LacI"/>
</dbReference>
<dbReference type="Pfam" id="PF13377">
    <property type="entry name" value="Peripla_BP_3"/>
    <property type="match status" value="1"/>
</dbReference>
<dbReference type="SUPFAM" id="SSF47413">
    <property type="entry name" value="lambda repressor-like DNA-binding domains"/>
    <property type="match status" value="1"/>
</dbReference>
<reference evidence="5 6" key="1">
    <citation type="journal article" date="2012" name="Stand. Genomic Sci.">
        <title>Complete genome sequence of the facultatively chemolithoautotrophic and methylotrophic alpha Proteobacterium Starkeya novella type strain (ATCC 8093(T)).</title>
        <authorList>
            <person name="Kappler U."/>
            <person name="Davenport K."/>
            <person name="Beatson S."/>
            <person name="Lucas S."/>
            <person name="Lapidus A."/>
            <person name="Copeland A."/>
            <person name="Berry K.W."/>
            <person name="Glavina Del Rio T."/>
            <person name="Hammon N."/>
            <person name="Dalin E."/>
            <person name="Tice H."/>
            <person name="Pitluck S."/>
            <person name="Richardson P."/>
            <person name="Bruce D."/>
            <person name="Goodwin L.A."/>
            <person name="Han C."/>
            <person name="Tapia R."/>
            <person name="Detter J.C."/>
            <person name="Chang Y.J."/>
            <person name="Jeffries C.D."/>
            <person name="Land M."/>
            <person name="Hauser L."/>
            <person name="Kyrpides N.C."/>
            <person name="Goker M."/>
            <person name="Ivanova N."/>
            <person name="Klenk H.P."/>
            <person name="Woyke T."/>
        </authorList>
    </citation>
    <scope>NUCLEOTIDE SEQUENCE [LARGE SCALE GENOMIC DNA]</scope>
    <source>
        <strain evidence="6">ATCC 8093 / DSM 506 / JCM 20403 / CCM 1077 / IAM 12100 / NBRC 12443 / NCIMB 10456</strain>
    </source>
</reference>
<evidence type="ECO:0000313" key="5">
    <source>
        <dbReference type="EMBL" id="ADH90798.1"/>
    </source>
</evidence>
<dbReference type="SMART" id="SM00354">
    <property type="entry name" value="HTH_LACI"/>
    <property type="match status" value="1"/>
</dbReference>
<dbReference type="eggNOG" id="COG1609">
    <property type="taxonomic scope" value="Bacteria"/>
</dbReference>
<dbReference type="GO" id="GO:0003700">
    <property type="term" value="F:DNA-binding transcription factor activity"/>
    <property type="evidence" value="ECO:0007669"/>
    <property type="project" value="TreeGrafter"/>
</dbReference>
<dbReference type="HOGENOM" id="CLU_037628_6_1_5"/>
<dbReference type="Proteomes" id="UP000006633">
    <property type="component" value="Chromosome"/>
</dbReference>
<dbReference type="Pfam" id="PF00356">
    <property type="entry name" value="LacI"/>
    <property type="match status" value="1"/>
</dbReference>
<name>D7AA11_ANCN5</name>
<dbReference type="STRING" id="639283.Snov_3524"/>
<dbReference type="KEGG" id="sno:Snov_3524"/>
<dbReference type="Gene3D" id="3.40.50.2300">
    <property type="match status" value="2"/>
</dbReference>
<keyword evidence="6" id="KW-1185">Reference proteome</keyword>
<feature type="domain" description="HTH lacI-type" evidence="4">
    <location>
        <begin position="11"/>
        <end position="65"/>
    </location>
</feature>
<dbReference type="CDD" id="cd01392">
    <property type="entry name" value="HTH_LacI"/>
    <property type="match status" value="1"/>
</dbReference>
<dbReference type="InterPro" id="IPR010982">
    <property type="entry name" value="Lambda_DNA-bd_dom_sf"/>
</dbReference>